<dbReference type="Gene3D" id="3.90.850.10">
    <property type="entry name" value="Fumarylacetoacetase-like, C-terminal domain"/>
    <property type="match status" value="1"/>
</dbReference>
<proteinExistence type="predicted"/>
<dbReference type="SUPFAM" id="SSF56529">
    <property type="entry name" value="FAH"/>
    <property type="match status" value="1"/>
</dbReference>
<sequence length="232" mass="25208">MTETLFDLPQVPGIPVKGETATYPIGRIFCVGRNYAAHAAEMGVEVDREKPFYFMKSPASAVLSGARVPYPPGTGNFHYEMELVIAIGAPVFRVTREAASAAIYAYGCALDMTRRDLQLSERAKQRPWSLGKDFDNSAVFAPLTKAENMMAVADQRIHLEVNGETRQDATLDELIWKIDEIIAHLSGFYHLRPGDLIMTGTPAGVGPVQAGDVLTGGIDGLDPIELTLTPAE</sequence>
<protein>
    <submittedName>
        <fullName evidence="3">Fumarylacetoacetate hydrolase family protein</fullName>
    </submittedName>
</protein>
<keyword evidence="4" id="KW-1185">Reference proteome</keyword>
<gene>
    <name evidence="3" type="ORF">QO034_01020</name>
</gene>
<dbReference type="PANTHER" id="PTHR11820">
    <property type="entry name" value="ACYLPYRUVASE"/>
    <property type="match status" value="1"/>
</dbReference>
<name>A0ABT7F987_9RHOB</name>
<accession>A0ABT7F987</accession>
<reference evidence="3 4" key="1">
    <citation type="submission" date="2023-05" db="EMBL/GenBank/DDBJ databases">
        <title>Sedimentitalea sp. nov. JM2-8.</title>
        <authorList>
            <person name="Huang J."/>
        </authorList>
    </citation>
    <scope>NUCLEOTIDE SEQUENCE [LARGE SCALE GENOMIC DNA]</scope>
    <source>
        <strain evidence="3 4">JM2-8</strain>
    </source>
</reference>
<dbReference type="EMBL" id="JASNJE010000001">
    <property type="protein sequence ID" value="MDK3071678.1"/>
    <property type="molecule type" value="Genomic_DNA"/>
</dbReference>
<evidence type="ECO:0000259" key="2">
    <source>
        <dbReference type="Pfam" id="PF01557"/>
    </source>
</evidence>
<dbReference type="InterPro" id="IPR036663">
    <property type="entry name" value="Fumarylacetoacetase_C_sf"/>
</dbReference>
<evidence type="ECO:0000313" key="4">
    <source>
        <dbReference type="Proteomes" id="UP001227126"/>
    </source>
</evidence>
<dbReference type="Pfam" id="PF01557">
    <property type="entry name" value="FAA_hydrolase"/>
    <property type="match status" value="1"/>
</dbReference>
<feature type="domain" description="Fumarylacetoacetase-like C-terminal" evidence="2">
    <location>
        <begin position="28"/>
        <end position="225"/>
    </location>
</feature>
<dbReference type="GO" id="GO:0016787">
    <property type="term" value="F:hydrolase activity"/>
    <property type="evidence" value="ECO:0007669"/>
    <property type="project" value="UniProtKB-KW"/>
</dbReference>
<evidence type="ECO:0000256" key="1">
    <source>
        <dbReference type="ARBA" id="ARBA00022723"/>
    </source>
</evidence>
<dbReference type="InterPro" id="IPR011234">
    <property type="entry name" value="Fumarylacetoacetase-like_C"/>
</dbReference>
<dbReference type="PANTHER" id="PTHR11820:SF90">
    <property type="entry name" value="FLUTATHIONE S-TRANSFERASE"/>
    <property type="match status" value="1"/>
</dbReference>
<keyword evidence="3" id="KW-0378">Hydrolase</keyword>
<dbReference type="Proteomes" id="UP001227126">
    <property type="component" value="Unassembled WGS sequence"/>
</dbReference>
<organism evidence="3 4">
    <name type="scientific">Sedimentitalea xiamensis</name>
    <dbReference type="NCBI Taxonomy" id="3050037"/>
    <lineage>
        <taxon>Bacteria</taxon>
        <taxon>Pseudomonadati</taxon>
        <taxon>Pseudomonadota</taxon>
        <taxon>Alphaproteobacteria</taxon>
        <taxon>Rhodobacterales</taxon>
        <taxon>Paracoccaceae</taxon>
        <taxon>Sedimentitalea</taxon>
    </lineage>
</organism>
<comment type="caution">
    <text evidence="3">The sequence shown here is derived from an EMBL/GenBank/DDBJ whole genome shotgun (WGS) entry which is preliminary data.</text>
</comment>
<evidence type="ECO:0000313" key="3">
    <source>
        <dbReference type="EMBL" id="MDK3071678.1"/>
    </source>
</evidence>
<keyword evidence="1" id="KW-0479">Metal-binding</keyword>
<dbReference type="RefSeq" id="WP_284483631.1">
    <property type="nucleotide sequence ID" value="NZ_JASNJE010000001.1"/>
</dbReference>